<reference evidence="2" key="2">
    <citation type="journal article" date="2015" name="Data Brief">
        <title>Shoot transcriptome of the giant reed, Arundo donax.</title>
        <authorList>
            <person name="Barrero R.A."/>
            <person name="Guerrero F.D."/>
            <person name="Moolhuijzen P."/>
            <person name="Goolsby J.A."/>
            <person name="Tidwell J."/>
            <person name="Bellgard S.E."/>
            <person name="Bellgard M.I."/>
        </authorList>
    </citation>
    <scope>NUCLEOTIDE SEQUENCE</scope>
    <source>
        <tissue evidence="2">Shoot tissue taken approximately 20 cm above the soil surface</tissue>
    </source>
</reference>
<proteinExistence type="predicted"/>
<sequence length="67" mass="6809">MGAPRRRRSSLAAGPRACAGAPGRSRPTRVPEAPAGAPGGGRPSGRTSATPPRRRTSSRASPSPCFE</sequence>
<evidence type="ECO:0000256" key="1">
    <source>
        <dbReference type="SAM" id="MobiDB-lite"/>
    </source>
</evidence>
<dbReference type="AlphaFoldDB" id="A0A0A9CZN7"/>
<protein>
    <submittedName>
        <fullName evidence="2">Uncharacterized protein</fullName>
    </submittedName>
</protein>
<organism evidence="2">
    <name type="scientific">Arundo donax</name>
    <name type="common">Giant reed</name>
    <name type="synonym">Donax arundinaceus</name>
    <dbReference type="NCBI Taxonomy" id="35708"/>
    <lineage>
        <taxon>Eukaryota</taxon>
        <taxon>Viridiplantae</taxon>
        <taxon>Streptophyta</taxon>
        <taxon>Embryophyta</taxon>
        <taxon>Tracheophyta</taxon>
        <taxon>Spermatophyta</taxon>
        <taxon>Magnoliopsida</taxon>
        <taxon>Liliopsida</taxon>
        <taxon>Poales</taxon>
        <taxon>Poaceae</taxon>
        <taxon>PACMAD clade</taxon>
        <taxon>Arundinoideae</taxon>
        <taxon>Arundineae</taxon>
        <taxon>Arundo</taxon>
    </lineage>
</organism>
<feature type="compositionally biased region" description="Low complexity" evidence="1">
    <location>
        <begin position="12"/>
        <end position="25"/>
    </location>
</feature>
<evidence type="ECO:0000313" key="2">
    <source>
        <dbReference type="EMBL" id="JAD76957.1"/>
    </source>
</evidence>
<accession>A0A0A9CZN7</accession>
<feature type="region of interest" description="Disordered" evidence="1">
    <location>
        <begin position="1"/>
        <end position="67"/>
    </location>
</feature>
<name>A0A0A9CZN7_ARUDO</name>
<feature type="compositionally biased region" description="Low complexity" evidence="1">
    <location>
        <begin position="58"/>
        <end position="67"/>
    </location>
</feature>
<reference evidence="2" key="1">
    <citation type="submission" date="2014-09" db="EMBL/GenBank/DDBJ databases">
        <authorList>
            <person name="Magalhaes I.L.F."/>
            <person name="Oliveira U."/>
            <person name="Santos F.R."/>
            <person name="Vidigal T.H.D.A."/>
            <person name="Brescovit A.D."/>
            <person name="Santos A.J."/>
        </authorList>
    </citation>
    <scope>NUCLEOTIDE SEQUENCE</scope>
    <source>
        <tissue evidence="2">Shoot tissue taken approximately 20 cm above the soil surface</tissue>
    </source>
</reference>
<dbReference type="EMBL" id="GBRH01220938">
    <property type="protein sequence ID" value="JAD76957.1"/>
    <property type="molecule type" value="Transcribed_RNA"/>
</dbReference>